<evidence type="ECO:0000313" key="3">
    <source>
        <dbReference type="Proteomes" id="UP000468766"/>
    </source>
</evidence>
<dbReference type="Gene3D" id="3.50.50.60">
    <property type="entry name" value="FAD/NAD(P)-binding domain"/>
    <property type="match status" value="2"/>
</dbReference>
<dbReference type="InterPro" id="IPR028348">
    <property type="entry name" value="FAD-binding_protein"/>
</dbReference>
<dbReference type="PANTHER" id="PTHR42842:SF3">
    <property type="entry name" value="FAD_NAD(P)-BINDING OXIDOREDUCTASE FAMILY PROTEIN"/>
    <property type="match status" value="1"/>
</dbReference>
<dbReference type="AlphaFoldDB" id="A0A6I0F4H4"/>
<evidence type="ECO:0000313" key="2">
    <source>
        <dbReference type="EMBL" id="KAB2953472.1"/>
    </source>
</evidence>
<gene>
    <name evidence="2" type="ORF">F9B85_06095</name>
</gene>
<sequence>MKYRISNLRTSLDEEKEVLLKKAAKRLALRPGQIASLEVVKEAIDARKKQELRLVYTVEVQLQAGVKVSTSLLAKDNQIVQVKEEVTTPLLRGSEPLKYRPVVVGAGPCGYFAALKLAEAGYRPILLERGQAVEQRTLDVEQFWQTGQLNLDSNVQYGEGGAGTFSDGKLTTRTHDRRIGEVFEWLVQAGAPEEIKVKAKPHIGTDRLRQVVATMRRRLEALGGTVYFGARVESLLLEKGALKQKVVGLRLAKGIELDGLAPGGELKSEVIILAIGHSARDTVRNLYEQEVPIAEKAFAIGLRIEHRQELIDKAQYGPGAGHPRLGVADYQLHAKLTEQDRTVFSFCMCPGGHVVAAASEKGGVVTNGMSEYDRSSSIANSALVVSVKPEDFPVPGPLGGMELQRIWERKAYQVGGENYQAPAQKVTDFLADQKGDLTDLSIEPTYRPGVVAANLRECLPKEIGEGLVAGLKDFGRKISGFDSHDAVLTGVETRTSAPWRITRDESNQSIGVEGLYPAGEGAGYAGGIISAAVDGLRVAEAIIGTYRLVRE</sequence>
<dbReference type="InterPro" id="IPR049516">
    <property type="entry name" value="FAD-depend_C"/>
</dbReference>
<dbReference type="Pfam" id="PF21688">
    <property type="entry name" value="FAD-depend_C"/>
    <property type="match status" value="1"/>
</dbReference>
<dbReference type="PIRSF" id="PIRSF038984">
    <property type="entry name" value="FAD_binding_protein"/>
    <property type="match status" value="1"/>
</dbReference>
<dbReference type="SUPFAM" id="SSF51905">
    <property type="entry name" value="FAD/NAD(P)-binding domain"/>
    <property type="match status" value="1"/>
</dbReference>
<dbReference type="OrthoDB" id="9772594at2"/>
<reference evidence="2 3" key="1">
    <citation type="submission" date="2019-10" db="EMBL/GenBank/DDBJ databases">
        <title>Whole-genome sequence of the extremophile Heliorestis acidaminivorans DSM 24790.</title>
        <authorList>
            <person name="Kyndt J.A."/>
            <person name="Meyer T.E."/>
        </authorList>
    </citation>
    <scope>NUCLEOTIDE SEQUENCE [LARGE SCALE GENOMIC DNA]</scope>
    <source>
        <strain evidence="2 3">DSM 24790</strain>
    </source>
</reference>
<keyword evidence="3" id="KW-1185">Reference proteome</keyword>
<comment type="caution">
    <text evidence="2">The sequence shown here is derived from an EMBL/GenBank/DDBJ whole genome shotgun (WGS) entry which is preliminary data.</text>
</comment>
<dbReference type="Gene3D" id="3.30.70.2700">
    <property type="match status" value="1"/>
</dbReference>
<proteinExistence type="predicted"/>
<dbReference type="InterPro" id="IPR036188">
    <property type="entry name" value="FAD/NAD-bd_sf"/>
</dbReference>
<dbReference type="EMBL" id="WBXO01000003">
    <property type="protein sequence ID" value="KAB2953472.1"/>
    <property type="molecule type" value="Genomic_DNA"/>
</dbReference>
<organism evidence="2 3">
    <name type="scientific">Heliorestis acidaminivorans</name>
    <dbReference type="NCBI Taxonomy" id="553427"/>
    <lineage>
        <taxon>Bacteria</taxon>
        <taxon>Bacillati</taxon>
        <taxon>Bacillota</taxon>
        <taxon>Clostridia</taxon>
        <taxon>Eubacteriales</taxon>
        <taxon>Heliobacteriaceae</taxon>
        <taxon>Heliorestis</taxon>
    </lineage>
</organism>
<name>A0A6I0F4H4_9FIRM</name>
<feature type="domain" description="FAD-dependent protein C-terminal" evidence="1">
    <location>
        <begin position="297"/>
        <end position="495"/>
    </location>
</feature>
<evidence type="ECO:0000259" key="1">
    <source>
        <dbReference type="Pfam" id="PF21688"/>
    </source>
</evidence>
<dbReference type="RefSeq" id="WP_151619491.1">
    <property type="nucleotide sequence ID" value="NZ_WBXO01000003.1"/>
</dbReference>
<accession>A0A6I0F4H4</accession>
<dbReference type="PANTHER" id="PTHR42842">
    <property type="entry name" value="FAD/NAD(P)-BINDING OXIDOREDUCTASE"/>
    <property type="match status" value="1"/>
</dbReference>
<protein>
    <recommendedName>
        <fullName evidence="1">FAD-dependent protein C-terminal domain-containing protein</fullName>
    </recommendedName>
</protein>
<dbReference type="Proteomes" id="UP000468766">
    <property type="component" value="Unassembled WGS sequence"/>
</dbReference>